<evidence type="ECO:0000313" key="5">
    <source>
        <dbReference type="Proteomes" id="UP000700908"/>
    </source>
</evidence>
<dbReference type="Proteomes" id="UP000700908">
    <property type="component" value="Unassembled WGS sequence"/>
</dbReference>
<evidence type="ECO:0000256" key="1">
    <source>
        <dbReference type="ARBA" id="ARBA00004196"/>
    </source>
</evidence>
<feature type="transmembrane region" description="Helical" evidence="3">
    <location>
        <begin position="12"/>
        <end position="39"/>
    </location>
</feature>
<accession>A0ABS7MJJ1</accession>
<gene>
    <name evidence="4" type="ORF">K6V98_04070</name>
</gene>
<dbReference type="RefSeq" id="WP_222199247.1">
    <property type="nucleotide sequence ID" value="NZ_JAIMFO010000005.1"/>
</dbReference>
<name>A0ABS7MJJ1_9ACTN</name>
<feature type="transmembrane region" description="Helical" evidence="3">
    <location>
        <begin position="617"/>
        <end position="637"/>
    </location>
</feature>
<keyword evidence="3" id="KW-0472">Membrane</keyword>
<evidence type="ECO:0000313" key="4">
    <source>
        <dbReference type="EMBL" id="MBY4797534.1"/>
    </source>
</evidence>
<dbReference type="InterPro" id="IPR013378">
    <property type="entry name" value="InlB-like_B-rpt"/>
</dbReference>
<dbReference type="Pfam" id="PF09479">
    <property type="entry name" value="Flg_new"/>
    <property type="match status" value="2"/>
</dbReference>
<dbReference type="InterPro" id="IPR042229">
    <property type="entry name" value="Listeria/Bacterioides_rpt_sf"/>
</dbReference>
<dbReference type="EMBL" id="JAIMFO010000005">
    <property type="protein sequence ID" value="MBY4797534.1"/>
    <property type="molecule type" value="Genomic_DNA"/>
</dbReference>
<keyword evidence="5" id="KW-1185">Reference proteome</keyword>
<evidence type="ECO:0000256" key="3">
    <source>
        <dbReference type="SAM" id="Phobius"/>
    </source>
</evidence>
<reference evidence="4 5" key="1">
    <citation type="submission" date="2021-08" db="EMBL/GenBank/DDBJ databases">
        <title>Collinsella faecalis sp. nov. isolated from swine faeces.</title>
        <authorList>
            <person name="Oh B.S."/>
            <person name="Lee J.H."/>
        </authorList>
    </citation>
    <scope>NUCLEOTIDE SEQUENCE [LARGE SCALE GENOMIC DNA]</scope>
    <source>
        <strain evidence="4 5">AGMB00827</strain>
    </source>
</reference>
<feature type="compositionally biased region" description="Basic residues" evidence="2">
    <location>
        <begin position="599"/>
        <end position="609"/>
    </location>
</feature>
<evidence type="ECO:0000256" key="2">
    <source>
        <dbReference type="SAM" id="MobiDB-lite"/>
    </source>
</evidence>
<organism evidence="4 5">
    <name type="scientific">Collinsella ureilytica</name>
    <dbReference type="NCBI Taxonomy" id="2869515"/>
    <lineage>
        <taxon>Bacteria</taxon>
        <taxon>Bacillati</taxon>
        <taxon>Actinomycetota</taxon>
        <taxon>Coriobacteriia</taxon>
        <taxon>Coriobacteriales</taxon>
        <taxon>Coriobacteriaceae</taxon>
        <taxon>Collinsella</taxon>
    </lineage>
</organism>
<feature type="region of interest" description="Disordered" evidence="2">
    <location>
        <begin position="592"/>
        <end position="612"/>
    </location>
</feature>
<keyword evidence="3" id="KW-0812">Transmembrane</keyword>
<dbReference type="NCBIfam" id="TIGR02543">
    <property type="entry name" value="List_Bact_rpt"/>
    <property type="match status" value="2"/>
</dbReference>
<comment type="caution">
    <text evidence="4">The sequence shown here is derived from an EMBL/GenBank/DDBJ whole genome shotgun (WGS) entry which is preliminary data.</text>
</comment>
<comment type="subcellular location">
    <subcellularLocation>
        <location evidence="1">Cell envelope</location>
    </subcellularLocation>
</comment>
<proteinExistence type="predicted"/>
<protein>
    <submittedName>
        <fullName evidence="4">InlB B-repeat-containing protein</fullName>
    </submittedName>
</protein>
<sequence>MNAAVKTKLGGGWRFITAIVASVLMVPAMALVLTSAAYAEEAAGQASAQAAALGSVPDQEQKVITGIRPVVTADNLTTFYPIVGQTVNDLAPTWSDFTVYTDSQRGGAGVEGVLELVPDTSRILDWTVDGRDTQLKFAKDALLWPLKNGWYDSDEFRITRACRLKIKDAYKDQYKFVVGQSVQSLTKSPHRIFDGREYDANNIQSWVVSETEIDFVITPVFARKYQFTGDDGVESISLPTVYMHFVGNGLQKRWSYAEEAFDRVAAEKAGETYTNQKFYSIKDGFLFAGIYDKQGERVDKLDKYDAMMARLDANDKVGSAVGSYTIKTAPMVIPYEPTDMNNPADPGDPNIAETLLKVNKTHPVTRGDYVVVGFKTAANGSFGQNKTGVSFLVRKDAPFKQITLPTPAANDGFEFDAWAPALPSGDTKVTADALYTASFKKLPAKYTVSFEVNGGSPILAQTVEEGAKAQEPAAPTKDDHTFAGWFADAAFEHTFDFTAPITADTTVYAKWDKVPAPALKTYTVTFEVNGGTAVEAQTVEEGKLAQEPAAPTKADHTFAGWFKDAELKTPFDFKAPITADTTIYAKWEKVPSKTDPKTTKTKSKSKRRLAQTGDQSLALVGGIASVSALVLGAAAVLRRKKGHLS</sequence>
<dbReference type="Gene3D" id="2.60.40.4270">
    <property type="entry name" value="Listeria-Bacteroides repeat domain"/>
    <property type="match status" value="2"/>
</dbReference>
<keyword evidence="3" id="KW-1133">Transmembrane helix</keyword>